<sequence length="340" mass="38980">MIRNEEEVPVSARVLQWRCVESKVDSERLRYGRFAISPFRSGQANTVGIAVRRALLGGVEGTCITHAKFEKVTHEYSTILGIQESVHDILINLKEIILKSNSCETQKAFLSIFGPRKVTARDIVFPPSVEVIDTTQYIATLTQAIPLDIELKIERDCGYRTQDSIKYADGYFSVDAVFTPIRNANYSVHSSENKNETQEILFIEIWTDGSVTPKEALYEASRSLIDLFIPFLHAEKEEVMHGLENKNESNMLYFSSSPSEDKREKEMTFKHIFIDQLELPARAYNCPKRVNVHTISDLLSYSQDDLMKIRNFGKKSVEQVLEALQKRFSIKLPKNKLYFH</sequence>
<dbReference type="Gene3D" id="2.170.120.12">
    <property type="entry name" value="DNA-directed RNA polymerase, insert domain"/>
    <property type="match status" value="1"/>
</dbReference>
<proteinExistence type="inferred from homology"/>
<dbReference type="InterPro" id="IPR036603">
    <property type="entry name" value="RBP11-like"/>
</dbReference>
<accession>A0A172N840</accession>
<keyword evidence="4 8" id="KW-0808">Transferase</keyword>
<protein>
    <recommendedName>
        <fullName evidence="8">DNA-directed RNA polymerase subunit alpha</fullName>
        <shortName evidence="8">PEP</shortName>
        <ecNumber evidence="8">2.7.7.6</ecNumber>
    </recommendedName>
    <alternativeName>
        <fullName evidence="8">Plastid-encoded RNA polymerase subunit alpha</fullName>
        <shortName evidence="8">RNA polymerase subunit alpha</shortName>
    </alternativeName>
</protein>
<geneLocation type="chloroplast" evidence="10"/>
<dbReference type="SUPFAM" id="SSF55257">
    <property type="entry name" value="RBP11-like subunits of RNA polymerase"/>
    <property type="match status" value="1"/>
</dbReference>
<dbReference type="InterPro" id="IPR011260">
    <property type="entry name" value="RNAP_asu_C"/>
</dbReference>
<evidence type="ECO:0000256" key="3">
    <source>
        <dbReference type="ARBA" id="ARBA00022478"/>
    </source>
</evidence>
<organism evidence="10">
    <name type="scientific">Eosphagnum rigescens</name>
    <dbReference type="NCBI Taxonomy" id="1846180"/>
    <lineage>
        <taxon>Eukaryota</taxon>
        <taxon>Viridiplantae</taxon>
        <taxon>Streptophyta</taxon>
        <taxon>Embryophyta</taxon>
        <taxon>Bryophyta</taxon>
        <taxon>Sphagnophytina</taxon>
        <taxon>Sphagnopsida</taxon>
        <taxon>Sphagnales</taxon>
        <taxon>Ambuchananiaceae</taxon>
        <taxon>Eosphagnum</taxon>
    </lineage>
</organism>
<evidence type="ECO:0000256" key="8">
    <source>
        <dbReference type="HAMAP-Rule" id="MF_00059"/>
    </source>
</evidence>
<comment type="catalytic activity">
    <reaction evidence="7 8">
        <text>RNA(n) + a ribonucleoside 5'-triphosphate = RNA(n+1) + diphosphate</text>
        <dbReference type="Rhea" id="RHEA:21248"/>
        <dbReference type="Rhea" id="RHEA-COMP:14527"/>
        <dbReference type="Rhea" id="RHEA-COMP:17342"/>
        <dbReference type="ChEBI" id="CHEBI:33019"/>
        <dbReference type="ChEBI" id="CHEBI:61557"/>
        <dbReference type="ChEBI" id="CHEBI:140395"/>
        <dbReference type="EC" id="2.7.7.6"/>
    </reaction>
</comment>
<dbReference type="Pfam" id="PF01193">
    <property type="entry name" value="RNA_pol_L"/>
    <property type="match status" value="1"/>
</dbReference>
<dbReference type="Pfam" id="PF03118">
    <property type="entry name" value="RNA_pol_A_CTD"/>
    <property type="match status" value="1"/>
</dbReference>
<evidence type="ECO:0000256" key="2">
    <source>
        <dbReference type="ARBA" id="ARBA00007123"/>
    </source>
</evidence>
<keyword evidence="6 8" id="KW-0804">Transcription</keyword>
<dbReference type="GO" id="GO:0006351">
    <property type="term" value="P:DNA-templated transcription"/>
    <property type="evidence" value="ECO:0007669"/>
    <property type="project" value="UniProtKB-UniRule"/>
</dbReference>
<gene>
    <name evidence="8 10" type="primary">rpoA</name>
</gene>
<name>A0A172N840_9BRYO</name>
<dbReference type="Pfam" id="PF01000">
    <property type="entry name" value="RNA_pol_A_bac"/>
    <property type="match status" value="1"/>
</dbReference>
<dbReference type="SMART" id="SM00662">
    <property type="entry name" value="RPOLD"/>
    <property type="match status" value="1"/>
</dbReference>
<evidence type="ECO:0000256" key="4">
    <source>
        <dbReference type="ARBA" id="ARBA00022679"/>
    </source>
</evidence>
<evidence type="ECO:0000313" key="10">
    <source>
        <dbReference type="EMBL" id="AND48301.1"/>
    </source>
</evidence>
<keyword evidence="10" id="KW-0934">Plastid</keyword>
<comment type="subunit">
    <text evidence="8">In plastids the minimal PEP RNA polymerase catalytic core is composed of four subunits: alpha, beta, beta', and beta''. When a (nuclear-encoded) sigma factor is associated with the core the holoenzyme is formed, which can initiate transcription.</text>
</comment>
<feature type="region of interest" description="Alpha C-terminal domain (alpha-CTD)" evidence="8">
    <location>
        <begin position="269"/>
        <end position="340"/>
    </location>
</feature>
<dbReference type="HAMAP" id="MF_00059">
    <property type="entry name" value="RNApol_bact_RpoA"/>
    <property type="match status" value="1"/>
</dbReference>
<dbReference type="InterPro" id="IPR011773">
    <property type="entry name" value="DNA-dir_RpoA"/>
</dbReference>
<dbReference type="InterPro" id="IPR036643">
    <property type="entry name" value="RNApol_insert_sf"/>
</dbReference>
<evidence type="ECO:0000256" key="1">
    <source>
        <dbReference type="ARBA" id="ARBA00004026"/>
    </source>
</evidence>
<dbReference type="FunFam" id="2.170.120.12:FF:000001">
    <property type="entry name" value="DNA-directed RNA polymerase subunit alpha"/>
    <property type="match status" value="1"/>
</dbReference>
<evidence type="ECO:0000256" key="5">
    <source>
        <dbReference type="ARBA" id="ARBA00022695"/>
    </source>
</evidence>
<feature type="region of interest" description="Alpha N-terminal domain (alpha-NTD)" evidence="8">
    <location>
        <begin position="1"/>
        <end position="244"/>
    </location>
</feature>
<dbReference type="EMBL" id="KU725456">
    <property type="protein sequence ID" value="AND48301.1"/>
    <property type="molecule type" value="Genomic_DNA"/>
</dbReference>
<evidence type="ECO:0000259" key="9">
    <source>
        <dbReference type="SMART" id="SM00662"/>
    </source>
</evidence>
<dbReference type="GO" id="GO:0000428">
    <property type="term" value="C:DNA-directed RNA polymerase complex"/>
    <property type="evidence" value="ECO:0007669"/>
    <property type="project" value="UniProtKB-KW"/>
</dbReference>
<keyword evidence="10" id="KW-0150">Chloroplast</keyword>
<dbReference type="Gene3D" id="1.10.150.20">
    <property type="entry name" value="5' to 3' exonuclease, C-terminal subdomain"/>
    <property type="match status" value="1"/>
</dbReference>
<dbReference type="GO" id="GO:0009507">
    <property type="term" value="C:chloroplast"/>
    <property type="evidence" value="ECO:0007669"/>
    <property type="project" value="UniProtKB-SubCell"/>
</dbReference>
<dbReference type="EC" id="2.7.7.6" evidence="8"/>
<keyword evidence="5 8" id="KW-0548">Nucleotidyltransferase</keyword>
<dbReference type="SUPFAM" id="SSF47789">
    <property type="entry name" value="C-terminal domain of RNA polymerase alpha subunit"/>
    <property type="match status" value="1"/>
</dbReference>
<dbReference type="Gene3D" id="3.30.1360.10">
    <property type="entry name" value="RNA polymerase, RBP11-like subunit"/>
    <property type="match status" value="1"/>
</dbReference>
<comment type="function">
    <text evidence="1 8">DNA-dependent RNA polymerase catalyzes the transcription of DNA into RNA using the four ribonucleoside triphosphates as substrates.</text>
</comment>
<comment type="subcellular location">
    <subcellularLocation>
        <location evidence="8">Plastid</location>
        <location evidence="8">Chloroplast</location>
    </subcellularLocation>
</comment>
<dbReference type="AlphaFoldDB" id="A0A172N840"/>
<comment type="similarity">
    <text evidence="2 8">Belongs to the RNA polymerase alpha chain family.</text>
</comment>
<evidence type="ECO:0000256" key="7">
    <source>
        <dbReference type="ARBA" id="ARBA00048552"/>
    </source>
</evidence>
<reference evidence="10" key="1">
    <citation type="journal article" date="2016" name="Ann. Bot.">
        <title>Organellar phylogenomics of an emerging model system: Sphagnum (peatmoss).</title>
        <authorList>
            <person name="Shaw A.J."/>
            <person name="Devos N."/>
            <person name="Liu Y."/>
            <person name="Cox C.J."/>
            <person name="Goffinet B."/>
            <person name="Flatberg K.I."/>
            <person name="Shaw B."/>
        </authorList>
    </citation>
    <scope>NUCLEOTIDE SEQUENCE</scope>
    <source>
        <strain evidence="10">ND2857</strain>
    </source>
</reference>
<feature type="domain" description="DNA-directed RNA polymerase RpoA/D/Rpb3-type" evidence="9">
    <location>
        <begin position="31"/>
        <end position="234"/>
    </location>
</feature>
<dbReference type="SUPFAM" id="SSF56553">
    <property type="entry name" value="Insert subdomain of RNA polymerase alpha subunit"/>
    <property type="match status" value="1"/>
</dbReference>
<dbReference type="GO" id="GO:0003677">
    <property type="term" value="F:DNA binding"/>
    <property type="evidence" value="ECO:0007669"/>
    <property type="project" value="UniProtKB-UniRule"/>
</dbReference>
<dbReference type="GO" id="GO:0046983">
    <property type="term" value="F:protein dimerization activity"/>
    <property type="evidence" value="ECO:0007669"/>
    <property type="project" value="InterPro"/>
</dbReference>
<evidence type="ECO:0000256" key="6">
    <source>
        <dbReference type="ARBA" id="ARBA00023163"/>
    </source>
</evidence>
<dbReference type="InterPro" id="IPR011263">
    <property type="entry name" value="DNA-dir_RNA_pol_RpoA/D/Rpb3"/>
</dbReference>
<comment type="domain">
    <text evidence="8">The N-terminal domain is essential for RNAP assembly and basal transcription, whereas the C-terminal domain is involved in interaction with transcriptional regulators and with upstream promoter elements.</text>
</comment>
<dbReference type="NCBIfam" id="TIGR02027">
    <property type="entry name" value="rpoA"/>
    <property type="match status" value="1"/>
</dbReference>
<dbReference type="InterPro" id="IPR011262">
    <property type="entry name" value="DNA-dir_RNA_pol_insert"/>
</dbReference>
<keyword evidence="3 8" id="KW-0240">DNA-directed RNA polymerase</keyword>
<dbReference type="CDD" id="cd06928">
    <property type="entry name" value="RNAP_alpha_NTD"/>
    <property type="match status" value="1"/>
</dbReference>
<dbReference type="GO" id="GO:0003899">
    <property type="term" value="F:DNA-directed RNA polymerase activity"/>
    <property type="evidence" value="ECO:0007669"/>
    <property type="project" value="UniProtKB-UniRule"/>
</dbReference>